<feature type="domain" description="DUF1330" evidence="1">
    <location>
        <begin position="50"/>
        <end position="127"/>
    </location>
</feature>
<gene>
    <name evidence="2" type="ORF">CRU78_00320</name>
</gene>
<reference evidence="2 3" key="1">
    <citation type="submission" date="2017-09" db="EMBL/GenBank/DDBJ databases">
        <title>Metagenomic Analysis Reveals Denitrifying Candidatus Accumulibacter and Flanking Population as a Source of N2O.</title>
        <authorList>
            <person name="Gao H."/>
            <person name="Mao Y."/>
            <person name="Zhao X."/>
            <person name="Liu W.-T."/>
            <person name="Zhang T."/>
            <person name="Wells G."/>
        </authorList>
    </citation>
    <scope>NUCLEOTIDE SEQUENCE [LARGE SCALE GENOMIC DNA]</scope>
    <source>
        <strain evidence="2">CANDO_2_IC</strain>
    </source>
</reference>
<dbReference type="InterPro" id="IPR011008">
    <property type="entry name" value="Dimeric_a/b-barrel"/>
</dbReference>
<evidence type="ECO:0000313" key="2">
    <source>
        <dbReference type="EMBL" id="MQM29062.1"/>
    </source>
</evidence>
<dbReference type="Gene3D" id="3.30.70.100">
    <property type="match status" value="1"/>
</dbReference>
<dbReference type="Pfam" id="PF07045">
    <property type="entry name" value="DUF1330"/>
    <property type="match status" value="1"/>
</dbReference>
<evidence type="ECO:0000259" key="1">
    <source>
        <dbReference type="Pfam" id="PF07045"/>
    </source>
</evidence>
<dbReference type="Proteomes" id="UP000342300">
    <property type="component" value="Unassembled WGS sequence"/>
</dbReference>
<dbReference type="InterPro" id="IPR010753">
    <property type="entry name" value="DUF1330"/>
</dbReference>
<dbReference type="SUPFAM" id="SSF54909">
    <property type="entry name" value="Dimeric alpha+beta barrel"/>
    <property type="match status" value="1"/>
</dbReference>
<accession>A0A6A7RQ52</accession>
<dbReference type="EMBL" id="PDHS01000008">
    <property type="protein sequence ID" value="MQM29062.1"/>
    <property type="molecule type" value="Genomic_DNA"/>
</dbReference>
<dbReference type="PANTHER" id="PTHR40257:SF1">
    <property type="entry name" value="DUF1330 DOMAIN-CONTAINING PROTEIN"/>
    <property type="match status" value="1"/>
</dbReference>
<organism evidence="2 3">
    <name type="scientific">Candidatus Accumulibacter phosphatis</name>
    <dbReference type="NCBI Taxonomy" id="327160"/>
    <lineage>
        <taxon>Bacteria</taxon>
        <taxon>Pseudomonadati</taxon>
        <taxon>Pseudomonadota</taxon>
        <taxon>Betaproteobacteria</taxon>
        <taxon>Candidatus Accumulibacter</taxon>
    </lineage>
</organism>
<evidence type="ECO:0000313" key="3">
    <source>
        <dbReference type="Proteomes" id="UP000342300"/>
    </source>
</evidence>
<sequence>MARTVFDGGDLNAGAMDELAALPDGQPFALINLLLYKEWADYPPGTVSEKLTGKQAYERYTELAIPLVNAVGGVPMWRGALAANLIGPDEERWDELLIMQYPSRGAFERMLANPDYQATLFHRTAAVSDSRLYGATSPEAIGPMKWRLFNLSRKLRGD</sequence>
<comment type="caution">
    <text evidence="2">The sequence shown here is derived from an EMBL/GenBank/DDBJ whole genome shotgun (WGS) entry which is preliminary data.</text>
</comment>
<dbReference type="PANTHER" id="PTHR40257">
    <property type="match status" value="1"/>
</dbReference>
<proteinExistence type="predicted"/>
<dbReference type="AlphaFoldDB" id="A0A6A7RQ52"/>
<protein>
    <submittedName>
        <fullName evidence="2">DUF1330 domain-containing protein</fullName>
    </submittedName>
</protein>
<name>A0A6A7RQ52_9PROT</name>